<dbReference type="GO" id="GO:1990904">
    <property type="term" value="C:ribonucleoprotein complex"/>
    <property type="evidence" value="ECO:0007669"/>
    <property type="project" value="UniProtKB-KW"/>
</dbReference>
<evidence type="ECO:0000256" key="3">
    <source>
        <dbReference type="ARBA" id="ARBA00022730"/>
    </source>
</evidence>
<geneLocation type="plastid" evidence="8"/>
<reference evidence="8" key="1">
    <citation type="submission" date="2018-08" db="EMBL/GenBank/DDBJ databases">
        <title>Comparative Plastid Genomics of Synurophyceae: Evolutionary Evidence of Lateral Gene Transfer and Inverted Repeat Dynamics.</title>
        <authorList>
            <person name="Kim J.I."/>
            <person name="Shin H."/>
            <person name="Skaloud P."/>
            <person name="Jung J."/>
            <person name="Yoon H.S."/>
            <person name="Archibald J.M."/>
            <person name="Shin W."/>
        </authorList>
    </citation>
    <scope>NUCLEOTIDE SEQUENCE</scope>
    <source>
        <strain evidence="8">CCMP1781</strain>
    </source>
</reference>
<evidence type="ECO:0000256" key="1">
    <source>
        <dbReference type="ARBA" id="ARBA00002932"/>
    </source>
</evidence>
<organism evidence="8">
    <name type="scientific">Neotessella volvocina</name>
    <dbReference type="NCBI Taxonomy" id="52559"/>
    <lineage>
        <taxon>Eukaryota</taxon>
        <taxon>Sar</taxon>
        <taxon>Stramenopiles</taxon>
        <taxon>Ochrophyta</taxon>
        <taxon>Synurophyceae</taxon>
        <taxon>Synurales</taxon>
        <taxon>Neotessellaceae</taxon>
        <taxon>Neotessella</taxon>
    </lineage>
</organism>
<dbReference type="GO" id="GO:0006412">
    <property type="term" value="P:translation"/>
    <property type="evidence" value="ECO:0007669"/>
    <property type="project" value="InterPro"/>
</dbReference>
<keyword evidence="5 8" id="KW-0689">Ribosomal protein</keyword>
<dbReference type="GO" id="GO:0005840">
    <property type="term" value="C:ribosome"/>
    <property type="evidence" value="ECO:0007669"/>
    <property type="project" value="UniProtKB-KW"/>
</dbReference>
<dbReference type="CDD" id="cd00364">
    <property type="entry name" value="Ribosomal_uS17"/>
    <property type="match status" value="1"/>
</dbReference>
<dbReference type="NCBIfam" id="NF004123">
    <property type="entry name" value="PRK05610.1"/>
    <property type="match status" value="1"/>
</dbReference>
<name>A0A3G2R083_9STRA</name>
<keyword evidence="6" id="KW-0687">Ribonucleoprotein</keyword>
<comment type="function">
    <text evidence="1">One of the primary rRNA binding proteins, it binds specifically to the 5'-end of 16S ribosomal RNA.</text>
</comment>
<dbReference type="PANTHER" id="PTHR10744:SF1">
    <property type="entry name" value="SMALL RIBOSOMAL SUBUNIT PROTEIN US17M"/>
    <property type="match status" value="1"/>
</dbReference>
<dbReference type="HAMAP" id="MF_01345_B">
    <property type="entry name" value="Ribosomal_uS17_B"/>
    <property type="match status" value="1"/>
</dbReference>
<keyword evidence="8" id="KW-0934">Plastid</keyword>
<proteinExistence type="inferred from homology"/>
<evidence type="ECO:0000256" key="7">
    <source>
        <dbReference type="ARBA" id="ARBA00035251"/>
    </source>
</evidence>
<dbReference type="EMBL" id="MH795132">
    <property type="protein sequence ID" value="AYO28723.1"/>
    <property type="molecule type" value="Genomic_DNA"/>
</dbReference>
<dbReference type="InterPro" id="IPR012340">
    <property type="entry name" value="NA-bd_OB-fold"/>
</dbReference>
<dbReference type="NCBIfam" id="TIGR03635">
    <property type="entry name" value="uS17_bact"/>
    <property type="match status" value="1"/>
</dbReference>
<dbReference type="AlphaFoldDB" id="A0A3G2R083"/>
<sequence>MTKKERIGIVVSNKPEKTIVVAIQTRYQHKKYAKTLIKTKRYMAHDEENLCKSGDLVLLEESSPYSRHKKWKLKKILKIYEQ</sequence>
<evidence type="ECO:0000256" key="4">
    <source>
        <dbReference type="ARBA" id="ARBA00022884"/>
    </source>
</evidence>
<dbReference type="PANTHER" id="PTHR10744">
    <property type="entry name" value="40S RIBOSOMAL PROTEIN S11 FAMILY MEMBER"/>
    <property type="match status" value="1"/>
</dbReference>
<dbReference type="SUPFAM" id="SSF50249">
    <property type="entry name" value="Nucleic acid-binding proteins"/>
    <property type="match status" value="1"/>
</dbReference>
<gene>
    <name evidence="8" type="primary">rps17</name>
</gene>
<protein>
    <recommendedName>
        <fullName evidence="7">Small ribosomal subunit protein uS17c</fullName>
    </recommendedName>
</protein>
<dbReference type="Gene3D" id="2.40.50.140">
    <property type="entry name" value="Nucleic acid-binding proteins"/>
    <property type="match status" value="1"/>
</dbReference>
<accession>A0A3G2R083</accession>
<comment type="similarity">
    <text evidence="2">Belongs to the universal ribosomal protein uS17 family.</text>
</comment>
<dbReference type="InterPro" id="IPR019984">
    <property type="entry name" value="Ribosomal_uS17_bact/chlr"/>
</dbReference>
<evidence type="ECO:0000313" key="8">
    <source>
        <dbReference type="EMBL" id="AYO28723.1"/>
    </source>
</evidence>
<dbReference type="PRINTS" id="PR00973">
    <property type="entry name" value="RIBOSOMALS17"/>
</dbReference>
<evidence type="ECO:0000256" key="5">
    <source>
        <dbReference type="ARBA" id="ARBA00022980"/>
    </source>
</evidence>
<keyword evidence="4" id="KW-0694">RNA-binding</keyword>
<dbReference type="GO" id="GO:0005739">
    <property type="term" value="C:mitochondrion"/>
    <property type="evidence" value="ECO:0007669"/>
    <property type="project" value="TreeGrafter"/>
</dbReference>
<evidence type="ECO:0000256" key="6">
    <source>
        <dbReference type="ARBA" id="ARBA00023274"/>
    </source>
</evidence>
<keyword evidence="3" id="KW-0699">rRNA-binding</keyword>
<dbReference type="GO" id="GO:0003735">
    <property type="term" value="F:structural constituent of ribosome"/>
    <property type="evidence" value="ECO:0007669"/>
    <property type="project" value="InterPro"/>
</dbReference>
<dbReference type="Pfam" id="PF00366">
    <property type="entry name" value="Ribosomal_S17"/>
    <property type="match status" value="1"/>
</dbReference>
<dbReference type="GO" id="GO:0019843">
    <property type="term" value="F:rRNA binding"/>
    <property type="evidence" value="ECO:0007669"/>
    <property type="project" value="UniProtKB-KW"/>
</dbReference>
<dbReference type="InterPro" id="IPR000266">
    <property type="entry name" value="Ribosomal_uS17"/>
</dbReference>
<evidence type="ECO:0000256" key="2">
    <source>
        <dbReference type="ARBA" id="ARBA00010254"/>
    </source>
</evidence>